<dbReference type="InterPro" id="IPR003010">
    <property type="entry name" value="C-N_Hydrolase"/>
</dbReference>
<dbReference type="InterPro" id="IPR040154">
    <property type="entry name" value="Biotinidase/VNN"/>
</dbReference>
<dbReference type="GO" id="GO:0047708">
    <property type="term" value="F:biotinidase activity"/>
    <property type="evidence" value="ECO:0007669"/>
    <property type="project" value="UniProtKB-EC"/>
</dbReference>
<dbReference type="SUPFAM" id="SSF56317">
    <property type="entry name" value="Carbon-nitrogen hydrolase"/>
    <property type="match status" value="1"/>
</dbReference>
<dbReference type="Ensembl" id="ENSORLT00015020013.1">
    <property type="protein sequence ID" value="ENSORLP00015030140.1"/>
    <property type="gene ID" value="ENSORLG00015013656.1"/>
</dbReference>
<dbReference type="EC" id="3.5.1.12" evidence="4"/>
<evidence type="ECO:0000256" key="1">
    <source>
        <dbReference type="ARBA" id="ARBA00008225"/>
    </source>
</evidence>
<evidence type="ECO:0000313" key="8">
    <source>
        <dbReference type="Ensembl" id="ENSORLP00015030140.1"/>
    </source>
</evidence>
<protein>
    <recommendedName>
        <fullName evidence="5">Biotinidase</fullName>
        <ecNumber evidence="4">3.5.1.12</ecNumber>
    </recommendedName>
</protein>
<accession>A0A3P9JCW6</accession>
<dbReference type="Pfam" id="PF19018">
    <property type="entry name" value="Vanin_C"/>
    <property type="match status" value="1"/>
</dbReference>
<dbReference type="InterPro" id="IPR043957">
    <property type="entry name" value="Vanin_C"/>
</dbReference>
<evidence type="ECO:0000256" key="5">
    <source>
        <dbReference type="ARBA" id="ARBA00039680"/>
    </source>
</evidence>
<dbReference type="PANTHER" id="PTHR10609">
    <property type="entry name" value="BIOTINIDASE-RELATED"/>
    <property type="match status" value="1"/>
</dbReference>
<comment type="function">
    <text evidence="3">Catalytic release of biotin from biocytin, the product of biotin-dependent carboxylases degradation.</text>
</comment>
<reference evidence="8" key="3">
    <citation type="submission" date="2025-08" db="UniProtKB">
        <authorList>
            <consortium name="Ensembl"/>
        </authorList>
    </citation>
    <scope>IDENTIFICATION</scope>
    <source>
        <strain evidence="8">HSOK</strain>
    </source>
</reference>
<dbReference type="InterPro" id="IPR036526">
    <property type="entry name" value="C-N_Hydrolase_sf"/>
</dbReference>
<comment type="catalytic activity">
    <reaction evidence="6">
        <text>biocytin + H2O = biotin + L-lysine</text>
        <dbReference type="Rhea" id="RHEA:77171"/>
        <dbReference type="ChEBI" id="CHEBI:15377"/>
        <dbReference type="ChEBI" id="CHEBI:32551"/>
        <dbReference type="ChEBI" id="CHEBI:57586"/>
        <dbReference type="ChEBI" id="CHEBI:195545"/>
        <dbReference type="EC" id="3.5.1.12"/>
    </reaction>
</comment>
<reference evidence="8" key="4">
    <citation type="submission" date="2025-09" db="UniProtKB">
        <authorList>
            <consortium name="Ensembl"/>
        </authorList>
    </citation>
    <scope>IDENTIFICATION</scope>
    <source>
        <strain evidence="8">HSOK</strain>
    </source>
</reference>
<proteinExistence type="inferred from homology"/>
<evidence type="ECO:0000256" key="3">
    <source>
        <dbReference type="ARBA" id="ARBA00037073"/>
    </source>
</evidence>
<name>A0A3P9JCW6_ORYLA</name>
<dbReference type="AlphaFoldDB" id="A0A3P9JCW6"/>
<comment type="similarity">
    <text evidence="1">Belongs to the carbon-nitrogen hydrolase superfamily. BTD/VNN family.</text>
</comment>
<evidence type="ECO:0000256" key="4">
    <source>
        <dbReference type="ARBA" id="ARBA00039012"/>
    </source>
</evidence>
<dbReference type="Pfam" id="PF00795">
    <property type="entry name" value="CN_hydrolase"/>
    <property type="match status" value="1"/>
</dbReference>
<reference key="1">
    <citation type="journal article" date="2007" name="Nature">
        <title>The medaka draft genome and insights into vertebrate genome evolution.</title>
        <authorList>
            <person name="Kasahara M."/>
            <person name="Naruse K."/>
            <person name="Sasaki S."/>
            <person name="Nakatani Y."/>
            <person name="Qu W."/>
            <person name="Ahsan B."/>
            <person name="Yamada T."/>
            <person name="Nagayasu Y."/>
            <person name="Doi K."/>
            <person name="Kasai Y."/>
            <person name="Jindo T."/>
            <person name="Kobayashi D."/>
            <person name="Shimada A."/>
            <person name="Toyoda A."/>
            <person name="Kuroki Y."/>
            <person name="Fujiyama A."/>
            <person name="Sasaki T."/>
            <person name="Shimizu A."/>
            <person name="Asakawa S."/>
            <person name="Shimizu N."/>
            <person name="Hashimoto S."/>
            <person name="Yang J."/>
            <person name="Lee Y."/>
            <person name="Matsushima K."/>
            <person name="Sugano S."/>
            <person name="Sakaizumi M."/>
            <person name="Narita T."/>
            <person name="Ohishi K."/>
            <person name="Haga S."/>
            <person name="Ohta F."/>
            <person name="Nomoto H."/>
            <person name="Nogata K."/>
            <person name="Morishita T."/>
            <person name="Endo T."/>
            <person name="Shin-I T."/>
            <person name="Takeda H."/>
            <person name="Morishita S."/>
            <person name="Kohara Y."/>
        </authorList>
    </citation>
    <scope>NUCLEOTIDE SEQUENCE [LARGE SCALE GENOMIC DNA]</scope>
    <source>
        <strain>Hd-rR</strain>
    </source>
</reference>
<sequence>MPDLQPCPLQSDPSSSCPPDGRWQFNTNVVFSSEGLLVARYHKQNLYFEDSFDTPPQPEIITFDTPFGGRFGLIICFDILFHDPTVTLVERGVRQLIFPTAWMNALPLLDSIQFQRAFSLGANVTLLAANTRNDGLIMTGSGIFTPFSATYHHAQPGDPEEGRLLVARVPVLEERADVAAKVPSPSFMVTDHCAKESCADLSADPASPSFISDMMHDPFTFVLLNKMEDNVKVCNGSFCCQLQYKWAAQSKELYALGAFSGLHTVNGRYSLQVCAVVRCASEDASSCGQKVEEAESKMDFVLEGRFDTKYVYPSVLVTPMVLEQPEQLEKTEDGRVAMKHVSMSGGLITACLYGRAYHLDNE</sequence>
<evidence type="ECO:0000313" key="9">
    <source>
        <dbReference type="Proteomes" id="UP000265200"/>
    </source>
</evidence>
<keyword evidence="2" id="KW-0378">Hydrolase</keyword>
<reference evidence="8 9" key="2">
    <citation type="submission" date="2017-04" db="EMBL/GenBank/DDBJ databases">
        <title>CpG methylation of centromeres and impact of large insertions on vertebrate speciation.</title>
        <authorList>
            <person name="Ichikawa K."/>
            <person name="Yoshimura J."/>
            <person name="Morishita S."/>
        </authorList>
    </citation>
    <scope>NUCLEOTIDE SEQUENCE</scope>
    <source>
        <strain evidence="8 9">HSOK</strain>
    </source>
</reference>
<dbReference type="Gene3D" id="3.60.110.10">
    <property type="entry name" value="Carbon-nitrogen hydrolase"/>
    <property type="match status" value="1"/>
</dbReference>
<dbReference type="PROSITE" id="PS50263">
    <property type="entry name" value="CN_HYDROLASE"/>
    <property type="match status" value="1"/>
</dbReference>
<feature type="domain" description="CN hydrolase" evidence="7">
    <location>
        <begin position="1"/>
        <end position="171"/>
    </location>
</feature>
<dbReference type="PANTHER" id="PTHR10609:SF14">
    <property type="entry name" value="BIOTINIDASE"/>
    <property type="match status" value="1"/>
</dbReference>
<evidence type="ECO:0000259" key="7">
    <source>
        <dbReference type="PROSITE" id="PS50263"/>
    </source>
</evidence>
<evidence type="ECO:0000256" key="6">
    <source>
        <dbReference type="ARBA" id="ARBA00043697"/>
    </source>
</evidence>
<organism evidence="8 9">
    <name type="scientific">Oryzias latipes</name>
    <name type="common">Japanese rice fish</name>
    <name type="synonym">Japanese killifish</name>
    <dbReference type="NCBI Taxonomy" id="8090"/>
    <lineage>
        <taxon>Eukaryota</taxon>
        <taxon>Metazoa</taxon>
        <taxon>Chordata</taxon>
        <taxon>Craniata</taxon>
        <taxon>Vertebrata</taxon>
        <taxon>Euteleostomi</taxon>
        <taxon>Actinopterygii</taxon>
        <taxon>Neopterygii</taxon>
        <taxon>Teleostei</taxon>
        <taxon>Neoteleostei</taxon>
        <taxon>Acanthomorphata</taxon>
        <taxon>Ovalentaria</taxon>
        <taxon>Atherinomorphae</taxon>
        <taxon>Beloniformes</taxon>
        <taxon>Adrianichthyidae</taxon>
        <taxon>Oryziinae</taxon>
        <taxon>Oryzias</taxon>
    </lineage>
</organism>
<dbReference type="Proteomes" id="UP000265200">
    <property type="component" value="Chromosome 11"/>
</dbReference>
<evidence type="ECO:0000256" key="2">
    <source>
        <dbReference type="ARBA" id="ARBA00022801"/>
    </source>
</evidence>